<dbReference type="EMBL" id="AP023356">
    <property type="protein sequence ID" value="BCJ47567.1"/>
    <property type="molecule type" value="Genomic_DNA"/>
</dbReference>
<name>A0ABN6CTG4_9ACTN</name>
<sequence length="75" mass="8009">MSVARTIDRVSISGMRISGYMACMPCRTDKVAIMDVYPKDLGRGVKRLFASGNCPTCGDLVEARVDTLAAVAPAE</sequence>
<accession>A0ABN6CTG4</accession>
<evidence type="ECO:0008006" key="3">
    <source>
        <dbReference type="Google" id="ProtNLM"/>
    </source>
</evidence>
<protein>
    <recommendedName>
        <fullName evidence="3">DUF5679 domain-containing protein</fullName>
    </recommendedName>
</protein>
<organism evidence="1 2">
    <name type="scientific">Actinoplanes ianthinogenes</name>
    <dbReference type="NCBI Taxonomy" id="122358"/>
    <lineage>
        <taxon>Bacteria</taxon>
        <taxon>Bacillati</taxon>
        <taxon>Actinomycetota</taxon>
        <taxon>Actinomycetes</taxon>
        <taxon>Micromonosporales</taxon>
        <taxon>Micromonosporaceae</taxon>
        <taxon>Actinoplanes</taxon>
    </lineage>
</organism>
<dbReference type="Proteomes" id="UP000676967">
    <property type="component" value="Chromosome"/>
</dbReference>
<proteinExistence type="predicted"/>
<reference evidence="1 2" key="1">
    <citation type="submission" date="2020-08" db="EMBL/GenBank/DDBJ databases">
        <title>Whole genome shotgun sequence of Actinoplanes ianthinogenes NBRC 13996.</title>
        <authorList>
            <person name="Komaki H."/>
            <person name="Tamura T."/>
        </authorList>
    </citation>
    <scope>NUCLEOTIDE SEQUENCE [LARGE SCALE GENOMIC DNA]</scope>
    <source>
        <strain evidence="1 2">NBRC 13996</strain>
    </source>
</reference>
<evidence type="ECO:0000313" key="2">
    <source>
        <dbReference type="Proteomes" id="UP000676967"/>
    </source>
</evidence>
<gene>
    <name evidence="1" type="ORF">Aiant_82240</name>
</gene>
<evidence type="ECO:0000313" key="1">
    <source>
        <dbReference type="EMBL" id="BCJ47567.1"/>
    </source>
</evidence>
<keyword evidence="2" id="KW-1185">Reference proteome</keyword>